<protein>
    <recommendedName>
        <fullName evidence="4">CbiN domain protein</fullName>
    </recommendedName>
</protein>
<evidence type="ECO:0008006" key="4">
    <source>
        <dbReference type="Google" id="ProtNLM"/>
    </source>
</evidence>
<feature type="transmembrane region" description="Helical" evidence="1">
    <location>
        <begin position="163"/>
        <end position="181"/>
    </location>
</feature>
<dbReference type="InterPro" id="IPR008993">
    <property type="entry name" value="TIMP-like_OB-fold"/>
</dbReference>
<gene>
    <name evidence="2" type="ORF">D1B31_13890</name>
</gene>
<keyword evidence="1" id="KW-1133">Transmembrane helix</keyword>
<keyword evidence="1" id="KW-0472">Membrane</keyword>
<keyword evidence="3" id="KW-1185">Reference proteome</keyword>
<dbReference type="Gene3D" id="2.40.50.120">
    <property type="match status" value="1"/>
</dbReference>
<keyword evidence="1" id="KW-0812">Transmembrane</keyword>
<proteinExistence type="predicted"/>
<dbReference type="AlphaFoldDB" id="A0A417YSR3"/>
<dbReference type="EMBL" id="QWEG01000008">
    <property type="protein sequence ID" value="RHW39048.1"/>
    <property type="molecule type" value="Genomic_DNA"/>
</dbReference>
<sequence>MRRVFRFPLLFCVSFIVFMMLGPSVGYACKCIEKPSVEKELKSSRAVFSGKVIEIKEGKQAGIVVEKVLFEVDQTWKGSVNSQVNLATEHNSCSFQFREGENYIVYAKPSPKFKDESLLTTGVCDRTALVGQANEDLSILGTGTAPAKAVNLEDEINNSGLSLYIWIPVLGVVAGFGYWTWKRKV</sequence>
<dbReference type="Proteomes" id="UP000284416">
    <property type="component" value="Unassembled WGS sequence"/>
</dbReference>
<dbReference type="SUPFAM" id="SSF50242">
    <property type="entry name" value="TIMP-like"/>
    <property type="match status" value="1"/>
</dbReference>
<name>A0A417YSR3_9BACI</name>
<reference evidence="2 3" key="1">
    <citation type="journal article" date="2017" name="Int. J. Syst. Evol. Microbiol.">
        <title>Bacillus notoginsengisoli sp. nov., a novel bacterium isolated from the rhizosphere of Panax notoginseng.</title>
        <authorList>
            <person name="Zhang M.Y."/>
            <person name="Cheng J."/>
            <person name="Cai Y."/>
            <person name="Zhang T.Y."/>
            <person name="Wu Y.Y."/>
            <person name="Manikprabhu D."/>
            <person name="Li W.J."/>
            <person name="Zhang Y.X."/>
        </authorList>
    </citation>
    <scope>NUCLEOTIDE SEQUENCE [LARGE SCALE GENOMIC DNA]</scope>
    <source>
        <strain evidence="2 3">JCM 30743</strain>
    </source>
</reference>
<comment type="caution">
    <text evidence="2">The sequence shown here is derived from an EMBL/GenBank/DDBJ whole genome shotgun (WGS) entry which is preliminary data.</text>
</comment>
<dbReference type="PROSITE" id="PS51257">
    <property type="entry name" value="PROKAR_LIPOPROTEIN"/>
    <property type="match status" value="1"/>
</dbReference>
<evidence type="ECO:0000313" key="3">
    <source>
        <dbReference type="Proteomes" id="UP000284416"/>
    </source>
</evidence>
<organism evidence="2 3">
    <name type="scientific">Neobacillus notoginsengisoli</name>
    <dbReference type="NCBI Taxonomy" id="1578198"/>
    <lineage>
        <taxon>Bacteria</taxon>
        <taxon>Bacillati</taxon>
        <taxon>Bacillota</taxon>
        <taxon>Bacilli</taxon>
        <taxon>Bacillales</taxon>
        <taxon>Bacillaceae</taxon>
        <taxon>Neobacillus</taxon>
    </lineage>
</organism>
<accession>A0A417YSR3</accession>
<evidence type="ECO:0000256" key="1">
    <source>
        <dbReference type="SAM" id="Phobius"/>
    </source>
</evidence>
<evidence type="ECO:0000313" key="2">
    <source>
        <dbReference type="EMBL" id="RHW39048.1"/>
    </source>
</evidence>